<evidence type="ECO:0000259" key="3">
    <source>
        <dbReference type="PROSITE" id="PS50125"/>
    </source>
</evidence>
<dbReference type="CDD" id="cd07302">
    <property type="entry name" value="CHD"/>
    <property type="match status" value="1"/>
</dbReference>
<evidence type="ECO:0000256" key="2">
    <source>
        <dbReference type="ARBA" id="ARBA00022840"/>
    </source>
</evidence>
<keyword evidence="1" id="KW-0547">Nucleotide-binding</keyword>
<dbReference type="SUPFAM" id="SSF52540">
    <property type="entry name" value="P-loop containing nucleoside triphosphate hydrolases"/>
    <property type="match status" value="1"/>
</dbReference>
<dbReference type="InterPro" id="IPR029787">
    <property type="entry name" value="Nucleotide_cyclase"/>
</dbReference>
<dbReference type="KEGG" id="maic:MAIC_12590"/>
<evidence type="ECO:0000313" key="5">
    <source>
        <dbReference type="Proteomes" id="UP000467327"/>
    </source>
</evidence>
<dbReference type="PANTHER" id="PTHR16305">
    <property type="entry name" value="TESTICULAR SOLUBLE ADENYLYL CYCLASE"/>
    <property type="match status" value="1"/>
</dbReference>
<keyword evidence="5" id="KW-1185">Reference proteome</keyword>
<dbReference type="InterPro" id="IPR003593">
    <property type="entry name" value="AAA+_ATPase"/>
</dbReference>
<dbReference type="Pfam" id="PF00211">
    <property type="entry name" value="Guanylate_cyc"/>
    <property type="match status" value="1"/>
</dbReference>
<evidence type="ECO:0000256" key="1">
    <source>
        <dbReference type="ARBA" id="ARBA00022741"/>
    </source>
</evidence>
<dbReference type="AlphaFoldDB" id="A0AAD1HLP0"/>
<keyword evidence="2" id="KW-0067">ATP-binding</keyword>
<reference evidence="4 5" key="1">
    <citation type="journal article" date="2019" name="Emerg. Microbes Infect.">
        <title>Comprehensive subspecies identification of 175 nontuberculous mycobacteria species based on 7547 genomic profiles.</title>
        <authorList>
            <person name="Matsumoto Y."/>
            <person name="Kinjo T."/>
            <person name="Motooka D."/>
            <person name="Nabeya D."/>
            <person name="Jung N."/>
            <person name="Uechi K."/>
            <person name="Horii T."/>
            <person name="Iida T."/>
            <person name="Fujita J."/>
            <person name="Nakamura S."/>
        </authorList>
    </citation>
    <scope>NUCLEOTIDE SEQUENCE [LARGE SCALE GENOMIC DNA]</scope>
    <source>
        <strain evidence="4 5">JCM 6376</strain>
    </source>
</reference>
<feature type="domain" description="Guanylate cyclase" evidence="3">
    <location>
        <begin position="1"/>
        <end position="130"/>
    </location>
</feature>
<accession>A0AAD1HLP0</accession>
<evidence type="ECO:0000313" key="4">
    <source>
        <dbReference type="EMBL" id="BBX06456.1"/>
    </source>
</evidence>
<name>A0AAD1HLP0_9MYCO</name>
<dbReference type="InterPro" id="IPR001054">
    <property type="entry name" value="A/G_cyclase"/>
</dbReference>
<dbReference type="Proteomes" id="UP000467327">
    <property type="component" value="Chromosome"/>
</dbReference>
<dbReference type="PANTHER" id="PTHR16305:SF28">
    <property type="entry name" value="GUANYLATE CYCLASE DOMAIN-CONTAINING PROTEIN"/>
    <property type="match status" value="1"/>
</dbReference>
<dbReference type="GO" id="GO:0009190">
    <property type="term" value="P:cyclic nucleotide biosynthetic process"/>
    <property type="evidence" value="ECO:0007669"/>
    <property type="project" value="InterPro"/>
</dbReference>
<dbReference type="GO" id="GO:0035556">
    <property type="term" value="P:intracellular signal transduction"/>
    <property type="evidence" value="ECO:0007669"/>
    <property type="project" value="InterPro"/>
</dbReference>
<dbReference type="GO" id="GO:0004016">
    <property type="term" value="F:adenylate cyclase activity"/>
    <property type="evidence" value="ECO:0007669"/>
    <property type="project" value="TreeGrafter"/>
</dbReference>
<dbReference type="Gene3D" id="3.40.50.300">
    <property type="entry name" value="P-loop containing nucleotide triphosphate hydrolases"/>
    <property type="match status" value="1"/>
</dbReference>
<protein>
    <submittedName>
        <fullName evidence="4">Cyclase</fullName>
    </submittedName>
</protein>
<dbReference type="PROSITE" id="PS50125">
    <property type="entry name" value="GUANYLATE_CYCLASE_2"/>
    <property type="match status" value="1"/>
</dbReference>
<dbReference type="SMART" id="SM00044">
    <property type="entry name" value="CYCc"/>
    <property type="match status" value="1"/>
</dbReference>
<dbReference type="Gene3D" id="3.30.70.1230">
    <property type="entry name" value="Nucleotide cyclase"/>
    <property type="match status" value="1"/>
</dbReference>
<gene>
    <name evidence="4" type="ORF">MAIC_12590</name>
</gene>
<dbReference type="GO" id="GO:0005737">
    <property type="term" value="C:cytoplasm"/>
    <property type="evidence" value="ECO:0007669"/>
    <property type="project" value="TreeGrafter"/>
</dbReference>
<dbReference type="Pfam" id="PF13191">
    <property type="entry name" value="AAA_16"/>
    <property type="match status" value="1"/>
</dbReference>
<dbReference type="InterPro" id="IPR041664">
    <property type="entry name" value="AAA_16"/>
</dbReference>
<sequence length="1001" mass="108088">MLFADVARSMDIAAALELERLRDIMTDLVERSAAVARRYGGSVEYNGDGIMALFGAPTALEDHAVRACMAALDIQDEARRLAAVVNEHDELDLRVRVGLNSGRVIAGMLGSGALGYAATGETVGFAQRMESVAPPGEVMLSQTTARLVEHQAVLAAAAPVMVKGFDAPVCGFRLVSIRARGTRPDRVEASLVGRRWELAALEAMVDRATERRGGVVSVMGPPGIGKSRVAREAAALAALRGVEVVWTFCESHARDVPFHLVTQLLRAVIGVTDLDDSCARARLRDRLPAAGAQDLLLLDELLGIADPEVPLPVIDPDARRRRLTAMINTASLARMTPELVVIEDSHWIDVVSESMVSEFLSVVPRTPLMVLITARPEYRGELSRVSGAQSIALAPLSDSDTTALLTELLGSDSSVDEVTAIIAERSQGNPFFAEEMVRELVQRGALHGEPGSYVCDAAIAELDVPVTVQAALESRIDRLSVSAKRTVTAASVVGNRFGEDLLAALGADPEFGELIDAELIEQVRFTPVAEYAFRHPLVRAVAYESQLKSDRAESHRRLAAAIAQRAPESLDDNAAQIAEHLYSAGDLRAAYDWHMRAGASSGNRDVAAARVSWERACRIADELPDDATDVLAARIAPRTMLCASGWQAIEESRGRIDELRTLCARAGDQVSLAIGMSGLATELMYSGRSVEGSRLMSEQMQSMASLGDPSVIALGMIAFNNWFDAGEFDEILRWSETVIELTEHDPNAGAGMGFGSPLAAALAWHGVAAWWRGLPGWREDLSRAWTIAQKSDPTTSAMVVGWTFGLEIAFGVLRANDAALRTIEEAVQTAEGSSNPALSIATWTLAVALLDSESADARRRGLELMARVRDMWVQEPIEFLIPVADFCSAAQRCRQGERAAVLPVIRDAVANLHRAGRPFFGVLGIRALVETLAYDGDEADLAEAQQAIEFLSSWLGDTGSAVVTMTELRLRALLARCRGDDPAYHVLTERYRAMTRALDFD</sequence>
<dbReference type="EMBL" id="AP022561">
    <property type="protein sequence ID" value="BBX06456.1"/>
    <property type="molecule type" value="Genomic_DNA"/>
</dbReference>
<dbReference type="SUPFAM" id="SSF55073">
    <property type="entry name" value="Nucleotide cyclase"/>
    <property type="match status" value="1"/>
</dbReference>
<dbReference type="SMART" id="SM00382">
    <property type="entry name" value="AAA"/>
    <property type="match status" value="1"/>
</dbReference>
<organism evidence="4 5">
    <name type="scientific">Mycolicibacterium aichiense</name>
    <dbReference type="NCBI Taxonomy" id="1799"/>
    <lineage>
        <taxon>Bacteria</taxon>
        <taxon>Bacillati</taxon>
        <taxon>Actinomycetota</taxon>
        <taxon>Actinomycetes</taxon>
        <taxon>Mycobacteriales</taxon>
        <taxon>Mycobacteriaceae</taxon>
        <taxon>Mycolicibacterium</taxon>
    </lineage>
</organism>
<dbReference type="InterPro" id="IPR027417">
    <property type="entry name" value="P-loop_NTPase"/>
</dbReference>
<proteinExistence type="predicted"/>
<dbReference type="GO" id="GO:0005524">
    <property type="term" value="F:ATP binding"/>
    <property type="evidence" value="ECO:0007669"/>
    <property type="project" value="UniProtKB-KW"/>
</dbReference>